<keyword evidence="4 13" id="KW-0813">Transport</keyword>
<name>A0A506UFE6_9HYPH</name>
<evidence type="ECO:0000256" key="5">
    <source>
        <dbReference type="ARBA" id="ARBA00022475"/>
    </source>
</evidence>
<evidence type="ECO:0000313" key="15">
    <source>
        <dbReference type="EMBL" id="TPW32498.1"/>
    </source>
</evidence>
<evidence type="ECO:0000313" key="16">
    <source>
        <dbReference type="Proteomes" id="UP000318801"/>
    </source>
</evidence>
<feature type="transmembrane region" description="Helical" evidence="13">
    <location>
        <begin position="79"/>
        <end position="98"/>
    </location>
</feature>
<keyword evidence="12" id="KW-0170">Cobalt</keyword>
<evidence type="ECO:0000256" key="10">
    <source>
        <dbReference type="ARBA" id="ARBA00023112"/>
    </source>
</evidence>
<keyword evidence="8 13" id="KW-1133">Transmembrane helix</keyword>
<organism evidence="15 16">
    <name type="scientific">Martelella alba</name>
    <dbReference type="NCBI Taxonomy" id="2590451"/>
    <lineage>
        <taxon>Bacteria</taxon>
        <taxon>Pseudomonadati</taxon>
        <taxon>Pseudomonadota</taxon>
        <taxon>Alphaproteobacteria</taxon>
        <taxon>Hyphomicrobiales</taxon>
        <taxon>Aurantimonadaceae</taxon>
        <taxon>Martelella</taxon>
    </lineage>
</organism>
<evidence type="ECO:0000256" key="12">
    <source>
        <dbReference type="ARBA" id="ARBA00023285"/>
    </source>
</evidence>
<keyword evidence="7 13" id="KW-0812">Transmembrane</keyword>
<keyword evidence="5" id="KW-1003">Cell membrane</keyword>
<dbReference type="EMBL" id="VHLG01000002">
    <property type="protein sequence ID" value="TPW32498.1"/>
    <property type="molecule type" value="Genomic_DNA"/>
</dbReference>
<evidence type="ECO:0000256" key="4">
    <source>
        <dbReference type="ARBA" id="ARBA00022448"/>
    </source>
</evidence>
<proteinExistence type="inferred from homology"/>
<evidence type="ECO:0000256" key="6">
    <source>
        <dbReference type="ARBA" id="ARBA00022596"/>
    </source>
</evidence>
<keyword evidence="16" id="KW-1185">Reference proteome</keyword>
<dbReference type="PANTHER" id="PTHR40659:SF1">
    <property type="entry name" value="NICKEL_COBALT EFFLUX SYSTEM RCNA"/>
    <property type="match status" value="1"/>
</dbReference>
<evidence type="ECO:0000256" key="2">
    <source>
        <dbReference type="ARBA" id="ARBA00004651"/>
    </source>
</evidence>
<keyword evidence="6" id="KW-0533">Nickel</keyword>
<dbReference type="AlphaFoldDB" id="A0A506UFE6"/>
<comment type="caution">
    <text evidence="15">The sequence shown here is derived from an EMBL/GenBank/DDBJ whole genome shotgun (WGS) entry which is preliminary data.</text>
</comment>
<feature type="transmembrane region" description="Helical" evidence="13">
    <location>
        <begin position="119"/>
        <end position="144"/>
    </location>
</feature>
<dbReference type="GO" id="GO:0015099">
    <property type="term" value="F:nickel cation transmembrane transporter activity"/>
    <property type="evidence" value="ECO:0007669"/>
    <property type="project" value="UniProtKB-UniRule"/>
</dbReference>
<dbReference type="RefSeq" id="WP_141148008.1">
    <property type="nucleotide sequence ID" value="NZ_VHLG01000002.1"/>
</dbReference>
<comment type="function">
    <text evidence="1">Efflux system for nickel and cobalt.</text>
</comment>
<keyword evidence="3" id="KW-0171">Cobalt transport</keyword>
<keyword evidence="11 13" id="KW-0472">Membrane</keyword>
<keyword evidence="10" id="KW-0921">Nickel transport</keyword>
<dbReference type="PANTHER" id="PTHR40659">
    <property type="entry name" value="NICKEL/COBALT EFFLUX SYSTEM RCNA"/>
    <property type="match status" value="1"/>
</dbReference>
<keyword evidence="14" id="KW-0732">Signal</keyword>
<evidence type="ECO:0000256" key="7">
    <source>
        <dbReference type="ARBA" id="ARBA00022692"/>
    </source>
</evidence>
<evidence type="ECO:0000256" key="13">
    <source>
        <dbReference type="RuleBase" id="RU362101"/>
    </source>
</evidence>
<evidence type="ECO:0000256" key="9">
    <source>
        <dbReference type="ARBA" id="ARBA00023065"/>
    </source>
</evidence>
<feature type="transmembrane region" description="Helical" evidence="13">
    <location>
        <begin position="263"/>
        <end position="284"/>
    </location>
</feature>
<dbReference type="InterPro" id="IPR011541">
    <property type="entry name" value="Ni/Co_transpt_high_affinity"/>
</dbReference>
<evidence type="ECO:0000256" key="11">
    <source>
        <dbReference type="ARBA" id="ARBA00023136"/>
    </source>
</evidence>
<evidence type="ECO:0000256" key="3">
    <source>
        <dbReference type="ARBA" id="ARBA00022426"/>
    </source>
</evidence>
<dbReference type="GO" id="GO:0032025">
    <property type="term" value="P:response to cobalt ion"/>
    <property type="evidence" value="ECO:0007669"/>
    <property type="project" value="TreeGrafter"/>
</dbReference>
<feature type="transmembrane region" description="Helical" evidence="13">
    <location>
        <begin position="156"/>
        <end position="175"/>
    </location>
</feature>
<keyword evidence="9" id="KW-0406">Ion transport</keyword>
<protein>
    <recommendedName>
        <fullName evidence="13">Nickel/cobalt efflux system</fullName>
    </recommendedName>
</protein>
<evidence type="ECO:0000256" key="14">
    <source>
        <dbReference type="SAM" id="SignalP"/>
    </source>
</evidence>
<gene>
    <name evidence="15" type="ORF">FJU08_05775</name>
</gene>
<dbReference type="GO" id="GO:0005886">
    <property type="term" value="C:plasma membrane"/>
    <property type="evidence" value="ECO:0007669"/>
    <property type="project" value="UniProtKB-SubCell"/>
</dbReference>
<comment type="subcellular location">
    <subcellularLocation>
        <location evidence="2 13">Cell membrane</location>
        <topology evidence="2 13">Multi-pass membrane protein</topology>
    </subcellularLocation>
</comment>
<dbReference type="GO" id="GO:0010045">
    <property type="term" value="P:response to nickel cation"/>
    <property type="evidence" value="ECO:0007669"/>
    <property type="project" value="TreeGrafter"/>
</dbReference>
<comment type="similarity">
    <text evidence="13">Belongs to the NiCoT transporter (TC 2.A.52) family.</text>
</comment>
<reference evidence="15 16" key="1">
    <citation type="submission" date="2019-06" db="EMBL/GenBank/DDBJ databases">
        <authorList>
            <person name="Li M."/>
        </authorList>
    </citation>
    <scope>NUCLEOTIDE SEQUENCE [LARGE SCALE GENOMIC DNA]</scope>
    <source>
        <strain evidence="15 16">BGMRC2036</strain>
    </source>
</reference>
<dbReference type="Pfam" id="PF03824">
    <property type="entry name" value="NicO"/>
    <property type="match status" value="1"/>
</dbReference>
<feature type="signal peptide" evidence="14">
    <location>
        <begin position="1"/>
        <end position="26"/>
    </location>
</feature>
<dbReference type="OrthoDB" id="9812956at2"/>
<dbReference type="GO" id="GO:0046583">
    <property type="term" value="F:monoatomic cation efflux transmembrane transporter activity"/>
    <property type="evidence" value="ECO:0007669"/>
    <property type="project" value="TreeGrafter"/>
</dbReference>
<evidence type="ECO:0000256" key="8">
    <source>
        <dbReference type="ARBA" id="ARBA00022989"/>
    </source>
</evidence>
<sequence>MRLAKFSLWLGLLFIAFVAGATIAQAQTTPLGIGTAEPSFSSSFAPLEHLLIIINQYQQRFYHALTAALKAMRDDPFKVLILIGLSFAYGVFHAAGPGHGKAVISSYLIANEKQLKRGIGVAILASLAQAVSAILLVGTAYFVLRGTSVSMRDATLYMEKASFLLVAAFGAWLLFSKTRAIFAGRARAIPLTETAAPAMPAMAVSSASGRQEPGAMRFQAEEITPHPDPNHIHGPDCGCGHIHMPMPADLAGNRMDWKAAGSAILAIGMRPCSGALIVLTFAILNGLVLGGIASVFAMAIGTAITVSVLAIIAVSFKGLAVRLAGGGSGRGAFVGHAIEILGALFVLMIGLTLFAASVAAS</sequence>
<dbReference type="GO" id="GO:0006824">
    <property type="term" value="P:cobalt ion transport"/>
    <property type="evidence" value="ECO:0007669"/>
    <property type="project" value="UniProtKB-KW"/>
</dbReference>
<feature type="chain" id="PRO_5021297247" description="Nickel/cobalt efflux system" evidence="14">
    <location>
        <begin position="27"/>
        <end position="361"/>
    </location>
</feature>
<feature type="transmembrane region" description="Helical" evidence="13">
    <location>
        <begin position="337"/>
        <end position="360"/>
    </location>
</feature>
<dbReference type="InterPro" id="IPR051224">
    <property type="entry name" value="NiCoT_RcnA"/>
</dbReference>
<feature type="transmembrane region" description="Helical" evidence="13">
    <location>
        <begin position="290"/>
        <end position="316"/>
    </location>
</feature>
<dbReference type="Proteomes" id="UP000318801">
    <property type="component" value="Unassembled WGS sequence"/>
</dbReference>
<accession>A0A506UFE6</accession>
<evidence type="ECO:0000256" key="1">
    <source>
        <dbReference type="ARBA" id="ARBA00002510"/>
    </source>
</evidence>